<protein>
    <submittedName>
        <fullName evidence="5">AraC family transcriptional regulator</fullName>
    </submittedName>
</protein>
<evidence type="ECO:0000256" key="3">
    <source>
        <dbReference type="ARBA" id="ARBA00023163"/>
    </source>
</evidence>
<dbReference type="Pfam" id="PF12833">
    <property type="entry name" value="HTH_18"/>
    <property type="match status" value="1"/>
</dbReference>
<dbReference type="SUPFAM" id="SSF55136">
    <property type="entry name" value="Probable bacterial effector-binding domain"/>
    <property type="match status" value="1"/>
</dbReference>
<dbReference type="AlphaFoldDB" id="A0A927W6B7"/>
<comment type="caution">
    <text evidence="5">The sequence shown here is derived from an EMBL/GenBank/DDBJ whole genome shotgun (WGS) entry which is preliminary data.</text>
</comment>
<dbReference type="GO" id="GO:0043565">
    <property type="term" value="F:sequence-specific DNA binding"/>
    <property type="evidence" value="ECO:0007669"/>
    <property type="project" value="InterPro"/>
</dbReference>
<dbReference type="SMART" id="SM00342">
    <property type="entry name" value="HTH_ARAC"/>
    <property type="match status" value="1"/>
</dbReference>
<sequence length="317" mass="36082">MQGSLIFPLLQLNMKGEGKMEWVDRMTATIDYIENHLTDDIMYDEVAKISCCSMHQFGRVFSYVVGVSLSEYIRRRRLTLAGLDLQSSNKKVIDIAIKYGYNSPDAFTRAFVGMHGVTPKVARTLGVKLKAYPPITFHISIKGDVEMEYRIEEKKEIKLVGLVKQIKRQSANAEANDWKEALGEAWDIWDEFLDGDIDRKIACEYKLYRSPMWQMGFTKTLENGETILAIGAEADENVVTDLQSYTILAGKWAVFTARGSLNGKAHPIDVMWTKITAEWLPNCGYERAADYELEVYLPGDTNDDDYACEIWVPITKK</sequence>
<dbReference type="EMBL" id="SVCM01000047">
    <property type="protein sequence ID" value="MBE6059360.1"/>
    <property type="molecule type" value="Genomic_DNA"/>
</dbReference>
<reference evidence="5" key="1">
    <citation type="submission" date="2019-04" db="EMBL/GenBank/DDBJ databases">
        <title>Evolution of Biomass-Degrading Anaerobic Consortia Revealed by Metagenomics.</title>
        <authorList>
            <person name="Peng X."/>
        </authorList>
    </citation>
    <scope>NUCLEOTIDE SEQUENCE</scope>
    <source>
        <strain evidence="5">SIG254</strain>
    </source>
</reference>
<dbReference type="InterPro" id="IPR010499">
    <property type="entry name" value="AraC_E-bd"/>
</dbReference>
<keyword evidence="2" id="KW-0238">DNA-binding</keyword>
<keyword evidence="3" id="KW-0804">Transcription</keyword>
<name>A0A927W6B7_9CLOT</name>
<evidence type="ECO:0000256" key="2">
    <source>
        <dbReference type="ARBA" id="ARBA00023125"/>
    </source>
</evidence>
<dbReference type="PROSITE" id="PS01124">
    <property type="entry name" value="HTH_ARAC_FAMILY_2"/>
    <property type="match status" value="1"/>
</dbReference>
<evidence type="ECO:0000259" key="4">
    <source>
        <dbReference type="PROSITE" id="PS01124"/>
    </source>
</evidence>
<dbReference type="Pfam" id="PF06445">
    <property type="entry name" value="GyrI-like"/>
    <property type="match status" value="1"/>
</dbReference>
<organism evidence="5 6">
    <name type="scientific">Clostridium sulfidigenes</name>
    <dbReference type="NCBI Taxonomy" id="318464"/>
    <lineage>
        <taxon>Bacteria</taxon>
        <taxon>Bacillati</taxon>
        <taxon>Bacillota</taxon>
        <taxon>Clostridia</taxon>
        <taxon>Eubacteriales</taxon>
        <taxon>Clostridiaceae</taxon>
        <taxon>Clostridium</taxon>
    </lineage>
</organism>
<dbReference type="SMART" id="SM00871">
    <property type="entry name" value="AraC_E_bind"/>
    <property type="match status" value="1"/>
</dbReference>
<evidence type="ECO:0000256" key="1">
    <source>
        <dbReference type="ARBA" id="ARBA00023015"/>
    </source>
</evidence>
<proteinExistence type="predicted"/>
<dbReference type="Gene3D" id="3.20.80.10">
    <property type="entry name" value="Regulatory factor, effector binding domain"/>
    <property type="match status" value="1"/>
</dbReference>
<dbReference type="InterPro" id="IPR011256">
    <property type="entry name" value="Reg_factor_effector_dom_sf"/>
</dbReference>
<dbReference type="GO" id="GO:0003700">
    <property type="term" value="F:DNA-binding transcription factor activity"/>
    <property type="evidence" value="ECO:0007669"/>
    <property type="project" value="InterPro"/>
</dbReference>
<feature type="domain" description="HTH araC/xylS-type" evidence="4">
    <location>
        <begin position="27"/>
        <end position="125"/>
    </location>
</feature>
<dbReference type="InterPro" id="IPR009057">
    <property type="entry name" value="Homeodomain-like_sf"/>
</dbReference>
<gene>
    <name evidence="5" type="ORF">E7215_04200</name>
</gene>
<dbReference type="SUPFAM" id="SSF46689">
    <property type="entry name" value="Homeodomain-like"/>
    <property type="match status" value="2"/>
</dbReference>
<evidence type="ECO:0000313" key="6">
    <source>
        <dbReference type="Proteomes" id="UP000768462"/>
    </source>
</evidence>
<evidence type="ECO:0000313" key="5">
    <source>
        <dbReference type="EMBL" id="MBE6059360.1"/>
    </source>
</evidence>
<dbReference type="PANTHER" id="PTHR47504">
    <property type="entry name" value="RIGHT ORIGIN-BINDING PROTEIN"/>
    <property type="match status" value="1"/>
</dbReference>
<accession>A0A927W6B7</accession>
<dbReference type="Gene3D" id="1.10.10.60">
    <property type="entry name" value="Homeodomain-like"/>
    <property type="match status" value="2"/>
</dbReference>
<dbReference type="InterPro" id="IPR018060">
    <property type="entry name" value="HTH_AraC"/>
</dbReference>
<dbReference type="PANTHER" id="PTHR47504:SF5">
    <property type="entry name" value="RIGHT ORIGIN-BINDING PROTEIN"/>
    <property type="match status" value="1"/>
</dbReference>
<dbReference type="InterPro" id="IPR029442">
    <property type="entry name" value="GyrI-like"/>
</dbReference>
<keyword evidence="1" id="KW-0805">Transcription regulation</keyword>
<dbReference type="Proteomes" id="UP000768462">
    <property type="component" value="Unassembled WGS sequence"/>
</dbReference>
<dbReference type="InterPro" id="IPR050959">
    <property type="entry name" value="MarA-like"/>
</dbReference>